<proteinExistence type="predicted"/>
<evidence type="ECO:0000313" key="1">
    <source>
        <dbReference type="EMBL" id="SUS07134.1"/>
    </source>
</evidence>
<reference evidence="1" key="1">
    <citation type="submission" date="2018-07" db="EMBL/GenBank/DDBJ databases">
        <authorList>
            <person name="Quirk P.G."/>
            <person name="Krulwich T.A."/>
        </authorList>
    </citation>
    <scope>NUCLEOTIDE SEQUENCE</scope>
</reference>
<accession>A0A380THK8</accession>
<organism evidence="1">
    <name type="scientific">metagenome</name>
    <dbReference type="NCBI Taxonomy" id="256318"/>
    <lineage>
        <taxon>unclassified sequences</taxon>
        <taxon>metagenomes</taxon>
    </lineage>
</organism>
<sequence length="85" mass="9101">MRQAAGQIEGLPPALWDFKVSGYPVLRRWLEGRAGQVVDLALFEALRDVCARIAEQIDLSAQADTILGDALAATLNRDALGLPAA</sequence>
<name>A0A380THK8_9ZZZZ</name>
<gene>
    <name evidence="1" type="ORF">DF3PB_3830003</name>
</gene>
<dbReference type="EMBL" id="UIDG01000316">
    <property type="protein sequence ID" value="SUS07134.1"/>
    <property type="molecule type" value="Genomic_DNA"/>
</dbReference>
<protein>
    <submittedName>
        <fullName evidence="1">Uncharacterized protein</fullName>
    </submittedName>
</protein>
<dbReference type="AlphaFoldDB" id="A0A380THK8"/>